<dbReference type="InterPro" id="IPR004155">
    <property type="entry name" value="PBS_lyase_HEAT"/>
</dbReference>
<dbReference type="Gene3D" id="1.25.10.10">
    <property type="entry name" value="Leucine-rich Repeat Variant"/>
    <property type="match status" value="2"/>
</dbReference>
<accession>A0ABT4IMC1</accession>
<dbReference type="InterPro" id="IPR016024">
    <property type="entry name" value="ARM-type_fold"/>
</dbReference>
<dbReference type="Pfam" id="PF12765">
    <property type="entry name" value="Cohesin_HEAT"/>
    <property type="match status" value="1"/>
</dbReference>
<comment type="caution">
    <text evidence="2">The sequence shown here is derived from an EMBL/GenBank/DDBJ whole genome shotgun (WGS) entry which is preliminary data.</text>
</comment>
<dbReference type="InterPro" id="IPR026003">
    <property type="entry name" value="Cohesin_HEAT"/>
</dbReference>
<keyword evidence="1" id="KW-0677">Repeat</keyword>
<evidence type="ECO:0000313" key="2">
    <source>
        <dbReference type="EMBL" id="MCZ0862897.1"/>
    </source>
</evidence>
<gene>
    <name evidence="2" type="ORF">O0S09_06470</name>
</gene>
<dbReference type="RefSeq" id="WP_268923153.1">
    <property type="nucleotide sequence ID" value="NZ_JAPTGC010000007.1"/>
</dbReference>
<dbReference type="EMBL" id="JAPTGC010000007">
    <property type="protein sequence ID" value="MCZ0862897.1"/>
    <property type="molecule type" value="Genomic_DNA"/>
</dbReference>
<evidence type="ECO:0000313" key="3">
    <source>
        <dbReference type="Proteomes" id="UP001141336"/>
    </source>
</evidence>
<dbReference type="SUPFAM" id="SSF48371">
    <property type="entry name" value="ARM repeat"/>
    <property type="match status" value="1"/>
</dbReference>
<dbReference type="PANTHER" id="PTHR12697:SF5">
    <property type="entry name" value="DEOXYHYPUSINE HYDROXYLASE"/>
    <property type="match status" value="1"/>
</dbReference>
<organism evidence="2 3">
    <name type="scientific">Methanocorpusculum vombati</name>
    <dbReference type="NCBI Taxonomy" id="3002864"/>
    <lineage>
        <taxon>Archaea</taxon>
        <taxon>Methanobacteriati</taxon>
        <taxon>Methanobacteriota</taxon>
        <taxon>Stenosarchaea group</taxon>
        <taxon>Methanomicrobia</taxon>
        <taxon>Methanomicrobiales</taxon>
        <taxon>Methanocorpusculaceae</taxon>
        <taxon>Methanocorpusculum</taxon>
    </lineage>
</organism>
<proteinExistence type="predicted"/>
<dbReference type="PANTHER" id="PTHR12697">
    <property type="entry name" value="PBS LYASE HEAT-LIKE PROTEIN"/>
    <property type="match status" value="1"/>
</dbReference>
<dbReference type="Proteomes" id="UP001141336">
    <property type="component" value="Unassembled WGS sequence"/>
</dbReference>
<dbReference type="Pfam" id="PF02985">
    <property type="entry name" value="HEAT"/>
    <property type="match status" value="1"/>
</dbReference>
<dbReference type="InterPro" id="IPR000357">
    <property type="entry name" value="HEAT"/>
</dbReference>
<reference evidence="2" key="1">
    <citation type="submission" date="2022-12" db="EMBL/GenBank/DDBJ databases">
        <title>Isolation and characterisation of novel Methanocorpusculum spp. from native Australian herbivores indicates the genus is ancestrally host-associated.</title>
        <authorList>
            <person name="Volmer J.G."/>
            <person name="Soo R.M."/>
            <person name="Evans P.N."/>
            <person name="Hoedt E.C."/>
            <person name="Astorga Alsina A.L."/>
            <person name="Woodcroft B.J."/>
            <person name="Tyson G.W."/>
            <person name="Hugenholtz P."/>
            <person name="Morrison M."/>
        </authorList>
    </citation>
    <scope>NUCLEOTIDE SEQUENCE</scope>
    <source>
        <strain evidence="2">CW153</strain>
    </source>
</reference>
<dbReference type="Pfam" id="PF13646">
    <property type="entry name" value="HEAT_2"/>
    <property type="match status" value="2"/>
</dbReference>
<evidence type="ECO:0000256" key="1">
    <source>
        <dbReference type="ARBA" id="ARBA00022737"/>
    </source>
</evidence>
<name>A0ABT4IMC1_9EURY</name>
<dbReference type="InterPro" id="IPR011989">
    <property type="entry name" value="ARM-like"/>
</dbReference>
<dbReference type="SMART" id="SM00567">
    <property type="entry name" value="EZ_HEAT"/>
    <property type="match status" value="8"/>
</dbReference>
<keyword evidence="3" id="KW-1185">Reference proteome</keyword>
<sequence>MDAKTFLCCIEAIKSSDIAVQEEAANAVAALMDSCWLPQILHHLNDPSPLVRRVMLWTLRNYAGQIAYPQFLAYLHDPDMAVREAALLLFMEGGSPACDALVAAAVSSEEEEIRFSAVQALGQFRTPEALVPLMHAAGAKNPDIREVAVLSLGVYADACVIPQLLAALADDPQIRLAALEGLRGRELSPEDLVQVSGCLSDAEFPEIRAAAVAVLGPLVPEESAEDASPQVRRAVASVTASQALLVQLCTDTDASVRMAAAEAVGKQGYMMEDVLLPLLSDAVPGVRRAAVTALASSRRPDVVTALIACLHDPKPGIQAAAATALGEIGGDDVIAALTEASKSGNAILRGIMKNALNAALKKNKK</sequence>
<protein>
    <submittedName>
        <fullName evidence="2">HEAT repeat domain-containing protein</fullName>
    </submittedName>
</protein>